<feature type="region of interest" description="Disordered" evidence="1">
    <location>
        <begin position="73"/>
        <end position="93"/>
    </location>
</feature>
<organism evidence="2 3">
    <name type="scientific">Habropoda laboriosa</name>
    <dbReference type="NCBI Taxonomy" id="597456"/>
    <lineage>
        <taxon>Eukaryota</taxon>
        <taxon>Metazoa</taxon>
        <taxon>Ecdysozoa</taxon>
        <taxon>Arthropoda</taxon>
        <taxon>Hexapoda</taxon>
        <taxon>Insecta</taxon>
        <taxon>Pterygota</taxon>
        <taxon>Neoptera</taxon>
        <taxon>Endopterygota</taxon>
        <taxon>Hymenoptera</taxon>
        <taxon>Apocrita</taxon>
        <taxon>Aculeata</taxon>
        <taxon>Apoidea</taxon>
        <taxon>Anthophila</taxon>
        <taxon>Apidae</taxon>
        <taxon>Habropoda</taxon>
    </lineage>
</organism>
<feature type="compositionally biased region" description="Low complexity" evidence="1">
    <location>
        <begin position="75"/>
        <end position="86"/>
    </location>
</feature>
<gene>
    <name evidence="2" type="ORF">WH47_06281</name>
</gene>
<keyword evidence="3" id="KW-1185">Reference proteome</keyword>
<sequence>MFRSLWSGGRIWEWPRNSAESLLRLVASPDTRKKMVFEFRPEDGPRASLDYQRRYGYRGQWLIDMLGSGFRPDGVPSQQPLPSSILVPPPPPF</sequence>
<dbReference type="AlphaFoldDB" id="A0A0L7QSQ3"/>
<reference evidence="2 3" key="1">
    <citation type="submission" date="2015-07" db="EMBL/GenBank/DDBJ databases">
        <title>The genome of Habropoda laboriosa.</title>
        <authorList>
            <person name="Pan H."/>
            <person name="Kapheim K."/>
        </authorList>
    </citation>
    <scope>NUCLEOTIDE SEQUENCE [LARGE SCALE GENOMIC DNA]</scope>
    <source>
        <strain evidence="2">0110345459</strain>
    </source>
</reference>
<evidence type="ECO:0000256" key="1">
    <source>
        <dbReference type="SAM" id="MobiDB-lite"/>
    </source>
</evidence>
<accession>A0A0L7QSQ3</accession>
<evidence type="ECO:0000313" key="3">
    <source>
        <dbReference type="Proteomes" id="UP000053825"/>
    </source>
</evidence>
<protein>
    <submittedName>
        <fullName evidence="2">Uncharacterized protein</fullName>
    </submittedName>
</protein>
<evidence type="ECO:0000313" key="2">
    <source>
        <dbReference type="EMBL" id="KOC61579.1"/>
    </source>
</evidence>
<dbReference type="OrthoDB" id="6617171at2759"/>
<dbReference type="EMBL" id="KQ414757">
    <property type="protein sequence ID" value="KOC61579.1"/>
    <property type="molecule type" value="Genomic_DNA"/>
</dbReference>
<dbReference type="Proteomes" id="UP000053825">
    <property type="component" value="Unassembled WGS sequence"/>
</dbReference>
<name>A0A0L7QSQ3_9HYME</name>
<proteinExistence type="predicted"/>